<evidence type="ECO:0000313" key="6">
    <source>
        <dbReference type="EMBL" id="STD20584.1"/>
    </source>
</evidence>
<dbReference type="InterPro" id="IPR036890">
    <property type="entry name" value="HATPase_C_sf"/>
</dbReference>
<dbReference type="Pfam" id="PF02518">
    <property type="entry name" value="HATPase_c"/>
    <property type="match status" value="1"/>
</dbReference>
<keyword evidence="6" id="KW-0418">Kinase</keyword>
<reference evidence="6 7" key="1">
    <citation type="submission" date="2018-06" db="EMBL/GenBank/DDBJ databases">
        <authorList>
            <consortium name="Pathogen Informatics"/>
            <person name="Doyle S."/>
        </authorList>
    </citation>
    <scope>NUCLEOTIDE SEQUENCE [LARGE SCALE GENOMIC DNA]</scope>
    <source>
        <strain evidence="6 7">NCTC12123</strain>
    </source>
</reference>
<comment type="catalytic activity">
    <reaction evidence="1">
        <text>ATP + protein L-histidine = ADP + protein N-phospho-L-histidine.</text>
        <dbReference type="EC" id="2.7.13.3"/>
    </reaction>
</comment>
<keyword evidence="3" id="KW-0597">Phosphoprotein</keyword>
<evidence type="ECO:0000256" key="1">
    <source>
        <dbReference type="ARBA" id="ARBA00000085"/>
    </source>
</evidence>
<protein>
    <recommendedName>
        <fullName evidence="2">histidine kinase</fullName>
        <ecNumber evidence="2">2.7.13.3</ecNumber>
    </recommendedName>
</protein>
<dbReference type="InterPro" id="IPR004358">
    <property type="entry name" value="Sig_transdc_His_kin-like_C"/>
</dbReference>
<evidence type="ECO:0000256" key="2">
    <source>
        <dbReference type="ARBA" id="ARBA00012438"/>
    </source>
</evidence>
<sequence length="95" mass="9839">MTRITGVFGCATSGIGIPADKQKAIFEAFSQADNSTTRRYGGTGLGLTISSRLVAAMGCELTVTSEPGKGSEFSFVLPLATQFLAPEARPAQPAL</sequence>
<dbReference type="AlphaFoldDB" id="A0A376F853"/>
<dbReference type="PANTHER" id="PTHR45339">
    <property type="entry name" value="HYBRID SIGNAL TRANSDUCTION HISTIDINE KINASE J"/>
    <property type="match status" value="1"/>
</dbReference>
<dbReference type="Proteomes" id="UP000255163">
    <property type="component" value="Unassembled WGS sequence"/>
</dbReference>
<dbReference type="GO" id="GO:0004673">
    <property type="term" value="F:protein histidine kinase activity"/>
    <property type="evidence" value="ECO:0007669"/>
    <property type="project" value="UniProtKB-EC"/>
</dbReference>
<accession>A0A376F853</accession>
<evidence type="ECO:0000259" key="5">
    <source>
        <dbReference type="PROSITE" id="PS50109"/>
    </source>
</evidence>
<feature type="domain" description="Histidine kinase" evidence="5">
    <location>
        <begin position="13"/>
        <end position="81"/>
    </location>
</feature>
<dbReference type="EMBL" id="UFYI01000007">
    <property type="protein sequence ID" value="STD20584.1"/>
    <property type="molecule type" value="Genomic_DNA"/>
</dbReference>
<dbReference type="Gene3D" id="3.30.565.10">
    <property type="entry name" value="Histidine kinase-like ATPase, C-terminal domain"/>
    <property type="match status" value="1"/>
</dbReference>
<dbReference type="PRINTS" id="PR00344">
    <property type="entry name" value="BCTRLSENSOR"/>
</dbReference>
<proteinExistence type="predicted"/>
<dbReference type="InterPro" id="IPR005467">
    <property type="entry name" value="His_kinase_dom"/>
</dbReference>
<gene>
    <name evidence="6" type="primary">barA_2</name>
    <name evidence="6" type="ORF">NCTC12123_02096</name>
</gene>
<dbReference type="PANTHER" id="PTHR45339:SF1">
    <property type="entry name" value="HYBRID SIGNAL TRANSDUCTION HISTIDINE KINASE J"/>
    <property type="match status" value="1"/>
</dbReference>
<evidence type="ECO:0000313" key="7">
    <source>
        <dbReference type="Proteomes" id="UP000255163"/>
    </source>
</evidence>
<dbReference type="InterPro" id="IPR003594">
    <property type="entry name" value="HATPase_dom"/>
</dbReference>
<dbReference type="PROSITE" id="PS50109">
    <property type="entry name" value="HIS_KIN"/>
    <property type="match status" value="1"/>
</dbReference>
<evidence type="ECO:0000256" key="3">
    <source>
        <dbReference type="ARBA" id="ARBA00022553"/>
    </source>
</evidence>
<evidence type="ECO:0000256" key="4">
    <source>
        <dbReference type="ARBA" id="ARBA00023012"/>
    </source>
</evidence>
<dbReference type="EC" id="2.7.13.3" evidence="2"/>
<dbReference type="SUPFAM" id="SSF55874">
    <property type="entry name" value="ATPase domain of HSP90 chaperone/DNA topoisomerase II/histidine kinase"/>
    <property type="match status" value="1"/>
</dbReference>
<keyword evidence="4" id="KW-0902">Two-component regulatory system</keyword>
<organism evidence="6 7">
    <name type="scientific">Enterobacter asburiae</name>
    <dbReference type="NCBI Taxonomy" id="61645"/>
    <lineage>
        <taxon>Bacteria</taxon>
        <taxon>Pseudomonadati</taxon>
        <taxon>Pseudomonadota</taxon>
        <taxon>Gammaproteobacteria</taxon>
        <taxon>Enterobacterales</taxon>
        <taxon>Enterobacteriaceae</taxon>
        <taxon>Enterobacter</taxon>
        <taxon>Enterobacter cloacae complex</taxon>
    </lineage>
</organism>
<name>A0A376F853_ENTAS</name>
<dbReference type="GO" id="GO:0000160">
    <property type="term" value="P:phosphorelay signal transduction system"/>
    <property type="evidence" value="ECO:0007669"/>
    <property type="project" value="UniProtKB-KW"/>
</dbReference>
<keyword evidence="6" id="KW-0808">Transferase</keyword>